<dbReference type="OrthoDB" id="3026777at2759"/>
<dbReference type="AlphaFoldDB" id="A0A8S4RZP2"/>
<dbReference type="EMBL" id="CAKXAJ010025742">
    <property type="protein sequence ID" value="CAH2243341.1"/>
    <property type="molecule type" value="Genomic_DNA"/>
</dbReference>
<evidence type="ECO:0000256" key="3">
    <source>
        <dbReference type="ARBA" id="ARBA00022989"/>
    </source>
</evidence>
<feature type="transmembrane region" description="Helical" evidence="5">
    <location>
        <begin position="349"/>
        <end position="367"/>
    </location>
</feature>
<sequence>MTDSSLDLQELEKLRSTSFHRESECPKPNIAEASHKWRLILEPALVGAMMAINLGQTSLQNFYLRTACHELNYTADVCDRGVGAEFREAELCHASGRDVTRTMGTHRAAIQIAHVVGSVSGPLLYRRLGFYGVFPLVLLLQVASLIYVVVMVRDVNVNRENKIWILNWRLPLNAVQCLVRKREEHKRMVILLMLVVALGDRMLLSAEVLLAYMYYRYKFQWDDVLFGSFLAYRNTISFAGTLLILTIFKRRLRLSDEVVGMLSCTSYIVATCSLIAANTTIFVFIIPIIGIISQGSQVVQRPLLNKQILPTEQGKIYSVLGALESATQTFSSPLYSLLYTKTVSSVPDAWLIPGIILAVIQLLSYLLTRSLKRLTPNENSFKPFSQNRTVHLSSNKNIIIIMQRPNNNPMMACSPMPSKHYPIHPASHFGPPRVNHMGPCFGPPAQHHYKPNDCFMSVSTLRTNYPNQMPQPSRPDPCFNYLRSYKQFISIKMQHQNTIPKYNPMMACMPNIYPVQPVSHIAPARVNSMAPCFTTPVSNPLWYQPNPCFMSVSSLRSAYPNHLQRTRRDPCFN</sequence>
<dbReference type="InterPro" id="IPR036259">
    <property type="entry name" value="MFS_trans_sf"/>
</dbReference>
<dbReference type="GO" id="GO:0016020">
    <property type="term" value="C:membrane"/>
    <property type="evidence" value="ECO:0007669"/>
    <property type="project" value="UniProtKB-SubCell"/>
</dbReference>
<dbReference type="PANTHER" id="PTHR23507:SF1">
    <property type="entry name" value="FI18259P1-RELATED"/>
    <property type="match status" value="1"/>
</dbReference>
<keyword evidence="7" id="KW-1185">Reference proteome</keyword>
<feature type="transmembrane region" description="Helical" evidence="5">
    <location>
        <begin position="230"/>
        <end position="248"/>
    </location>
</feature>
<evidence type="ECO:0000313" key="7">
    <source>
        <dbReference type="Proteomes" id="UP000838756"/>
    </source>
</evidence>
<proteinExistence type="predicted"/>
<feature type="transmembrane region" description="Helical" evidence="5">
    <location>
        <begin position="268"/>
        <end position="292"/>
    </location>
</feature>
<keyword evidence="3 5" id="KW-1133">Transmembrane helix</keyword>
<dbReference type="Proteomes" id="UP000838756">
    <property type="component" value="Unassembled WGS sequence"/>
</dbReference>
<comment type="caution">
    <text evidence="6">The sequence shown here is derived from an EMBL/GenBank/DDBJ whole genome shotgun (WGS) entry which is preliminary data.</text>
</comment>
<evidence type="ECO:0000256" key="5">
    <source>
        <dbReference type="SAM" id="Phobius"/>
    </source>
</evidence>
<organism evidence="6 7">
    <name type="scientific">Pararge aegeria aegeria</name>
    <dbReference type="NCBI Taxonomy" id="348720"/>
    <lineage>
        <taxon>Eukaryota</taxon>
        <taxon>Metazoa</taxon>
        <taxon>Ecdysozoa</taxon>
        <taxon>Arthropoda</taxon>
        <taxon>Hexapoda</taxon>
        <taxon>Insecta</taxon>
        <taxon>Pterygota</taxon>
        <taxon>Neoptera</taxon>
        <taxon>Endopterygota</taxon>
        <taxon>Lepidoptera</taxon>
        <taxon>Glossata</taxon>
        <taxon>Ditrysia</taxon>
        <taxon>Papilionoidea</taxon>
        <taxon>Nymphalidae</taxon>
        <taxon>Satyrinae</taxon>
        <taxon>Satyrini</taxon>
        <taxon>Parargina</taxon>
        <taxon>Pararge</taxon>
    </lineage>
</organism>
<evidence type="ECO:0000256" key="2">
    <source>
        <dbReference type="ARBA" id="ARBA00022692"/>
    </source>
</evidence>
<evidence type="ECO:0000256" key="1">
    <source>
        <dbReference type="ARBA" id="ARBA00004141"/>
    </source>
</evidence>
<feature type="transmembrane region" description="Helical" evidence="5">
    <location>
        <begin position="189"/>
        <end position="215"/>
    </location>
</feature>
<comment type="subcellular location">
    <subcellularLocation>
        <location evidence="1">Membrane</location>
        <topology evidence="1">Multi-pass membrane protein</topology>
    </subcellularLocation>
</comment>
<gene>
    <name evidence="6" type="primary">jg21381</name>
    <name evidence="6" type="ORF">PAEG_LOCUS19490</name>
</gene>
<keyword evidence="2 5" id="KW-0812">Transmembrane</keyword>
<evidence type="ECO:0000313" key="6">
    <source>
        <dbReference type="EMBL" id="CAH2243341.1"/>
    </source>
</evidence>
<reference evidence="6" key="1">
    <citation type="submission" date="2022-03" db="EMBL/GenBank/DDBJ databases">
        <authorList>
            <person name="Lindestad O."/>
        </authorList>
    </citation>
    <scope>NUCLEOTIDE SEQUENCE</scope>
</reference>
<dbReference type="PANTHER" id="PTHR23507">
    <property type="entry name" value="ZGC:174356"/>
    <property type="match status" value="1"/>
</dbReference>
<dbReference type="SUPFAM" id="SSF103473">
    <property type="entry name" value="MFS general substrate transporter"/>
    <property type="match status" value="1"/>
</dbReference>
<dbReference type="GO" id="GO:0022857">
    <property type="term" value="F:transmembrane transporter activity"/>
    <property type="evidence" value="ECO:0007669"/>
    <property type="project" value="TreeGrafter"/>
</dbReference>
<keyword evidence="4 5" id="KW-0472">Membrane</keyword>
<dbReference type="Gene3D" id="1.20.1250.20">
    <property type="entry name" value="MFS general substrate transporter like domains"/>
    <property type="match status" value="1"/>
</dbReference>
<name>A0A8S4RZP2_9NEOP</name>
<protein>
    <submittedName>
        <fullName evidence="6">Jg21381 protein</fullName>
    </submittedName>
</protein>
<feature type="transmembrane region" description="Helical" evidence="5">
    <location>
        <begin position="128"/>
        <end position="152"/>
    </location>
</feature>
<evidence type="ECO:0000256" key="4">
    <source>
        <dbReference type="ARBA" id="ARBA00023136"/>
    </source>
</evidence>
<accession>A0A8S4RZP2</accession>